<gene>
    <name evidence="1" type="ORF">JOC58_003742</name>
</gene>
<dbReference type="EMBL" id="JAVDQH010000018">
    <property type="protein sequence ID" value="MDR6245826.1"/>
    <property type="molecule type" value="Genomic_DNA"/>
</dbReference>
<organism evidence="1 2">
    <name type="scientific">Paenibacillus hunanensis</name>
    <dbReference type="NCBI Taxonomy" id="539262"/>
    <lineage>
        <taxon>Bacteria</taxon>
        <taxon>Bacillati</taxon>
        <taxon>Bacillota</taxon>
        <taxon>Bacilli</taxon>
        <taxon>Bacillales</taxon>
        <taxon>Paenibacillaceae</taxon>
        <taxon>Paenibacillus</taxon>
    </lineage>
</organism>
<evidence type="ECO:0000313" key="1">
    <source>
        <dbReference type="EMBL" id="MDR6245826.1"/>
    </source>
</evidence>
<dbReference type="RefSeq" id="WP_188775999.1">
    <property type="nucleotide sequence ID" value="NZ_BMMB01000005.1"/>
</dbReference>
<name>A0ABU1J2Y4_9BACL</name>
<accession>A0ABU1J2Y4</accession>
<keyword evidence="2" id="KW-1185">Reference proteome</keyword>
<evidence type="ECO:0000313" key="2">
    <source>
        <dbReference type="Proteomes" id="UP001185028"/>
    </source>
</evidence>
<reference evidence="1 2" key="1">
    <citation type="submission" date="2023-07" db="EMBL/GenBank/DDBJ databases">
        <title>Genomic Encyclopedia of Type Strains, Phase IV (KMG-IV): sequencing the most valuable type-strain genomes for metagenomic binning, comparative biology and taxonomic classification.</title>
        <authorList>
            <person name="Goeker M."/>
        </authorList>
    </citation>
    <scope>NUCLEOTIDE SEQUENCE [LARGE SCALE GENOMIC DNA]</scope>
    <source>
        <strain evidence="1 2">DSM 22170</strain>
    </source>
</reference>
<sequence length="256" mass="29870">MEQGLDSYKLKPHYARMIVDAIVDGYRDYIEIRKKYRSLMAISSGFAWTKSNFIEHKVVERCQSLGFRYKKARAGLTWDYLQFIHEQDRMMFVIKDAAYFLPAGSAQSRLPNPIMQASSQRTYLNDLARLNQHILFPDEAREPEFVFDEELTQGAFDFGLGQDFGAVPEDVYMAVNEFHILTYALDSRHQMSEIIHYMPSPSDHRTYEIEDLSSLIQGAELSEEERKVFAADEDEYMRVIAEHDALMDAKYRSDRE</sequence>
<comment type="caution">
    <text evidence="1">The sequence shown here is derived from an EMBL/GenBank/DDBJ whole genome shotgun (WGS) entry which is preliminary data.</text>
</comment>
<proteinExistence type="predicted"/>
<protein>
    <submittedName>
        <fullName evidence="1">Uncharacterized protein</fullName>
    </submittedName>
</protein>
<dbReference type="Proteomes" id="UP001185028">
    <property type="component" value="Unassembled WGS sequence"/>
</dbReference>